<evidence type="ECO:0000256" key="3">
    <source>
        <dbReference type="ARBA" id="ARBA00022676"/>
    </source>
</evidence>
<dbReference type="GO" id="GO:0050501">
    <property type="term" value="F:hyaluronan synthase activity"/>
    <property type="evidence" value="ECO:0007669"/>
    <property type="project" value="TreeGrafter"/>
</dbReference>
<proteinExistence type="predicted"/>
<keyword evidence="6" id="KW-1133">Transmembrane helix</keyword>
<dbReference type="PANTHER" id="PTHR22913:SF12">
    <property type="entry name" value="MANNURONAN SYNTHASE"/>
    <property type="match status" value="1"/>
</dbReference>
<feature type="transmembrane region" description="Helical" evidence="6">
    <location>
        <begin position="371"/>
        <end position="388"/>
    </location>
</feature>
<protein>
    <submittedName>
        <fullName evidence="7">Glycosyl transferase</fullName>
    </submittedName>
</protein>
<comment type="subcellular location">
    <subcellularLocation>
        <location evidence="1">Cell membrane</location>
    </subcellularLocation>
</comment>
<name>A0A0M0I5C9_9VIBR</name>
<dbReference type="GO" id="GO:0085029">
    <property type="term" value="P:extracellular matrix assembly"/>
    <property type="evidence" value="ECO:0007669"/>
    <property type="project" value="TreeGrafter"/>
</dbReference>
<evidence type="ECO:0000256" key="2">
    <source>
        <dbReference type="ARBA" id="ARBA00022475"/>
    </source>
</evidence>
<feature type="transmembrane region" description="Helical" evidence="6">
    <location>
        <begin position="394"/>
        <end position="414"/>
    </location>
</feature>
<keyword evidence="5 6" id="KW-0472">Membrane</keyword>
<dbReference type="OrthoDB" id="6964257at2"/>
<dbReference type="PATRIC" id="fig|171383.3.peg.805"/>
<reference evidence="8" key="1">
    <citation type="submission" date="2015-08" db="EMBL/GenBank/DDBJ databases">
        <title>Vibrio galatheae sp. nov., a novel member of the Vibrionaceae family isolated from the Solomon Islands.</title>
        <authorList>
            <person name="Giubergia S."/>
            <person name="Machado H."/>
            <person name="Mateiu R.V."/>
            <person name="Gram L."/>
        </authorList>
    </citation>
    <scope>NUCLEOTIDE SEQUENCE [LARGE SCALE GENOMIC DNA]</scope>
    <source>
        <strain evidence="8">DSM 19134</strain>
    </source>
</reference>
<keyword evidence="6" id="KW-0812">Transmembrane</keyword>
<dbReference type="GO" id="GO:0005886">
    <property type="term" value="C:plasma membrane"/>
    <property type="evidence" value="ECO:0007669"/>
    <property type="project" value="UniProtKB-SubCell"/>
</dbReference>
<sequence length="493" mass="56838">MWWLTSFLKEATGWIFLLTAIGGLALLVPSTVFQLDHPDYILLIGALSIWRYGVVILHFVRGVLFLYVVFPIHRRRALKALEHQAPSHIYLMVTSFRIDALTTAKVYKSIIEEAMRCGYPTTVVASIVEESDELIFKALWQELQPDESIKLRIVRIAGTGKRDGLAHGFRTIARDTPDSTALVAVIDGDTVLERDVVKNCVPYFSLYRNIGALTTNEFCEVLGNYWMSQWHKVRFAQRHLNMCSMALSKRVLTLTGRMSMFRAEVVTQPEFIEDVESDNLDHWRLGKFRFLTGDDKSSWFSLMRQGWDTYYVPDALINTVEHPPDKRFFRATRQLMFRWYGNSLRQNSRATKLGLKRLGPMTYYVLWDQRISMWTSILGLSASIVAAAKYSPIYLVIYFLWISITRTVVTVMLLVSGHRISPAFPLMLYFNQIVGSILKIYVVYRLDRQSWTRQKTKLEAHDGSFQAKFNKVSTYIMTFSAVSIFTAVLLHIV</sequence>
<dbReference type="Pfam" id="PF13641">
    <property type="entry name" value="Glyco_tranf_2_3"/>
    <property type="match status" value="1"/>
</dbReference>
<keyword evidence="8" id="KW-1185">Reference proteome</keyword>
<evidence type="ECO:0000256" key="1">
    <source>
        <dbReference type="ARBA" id="ARBA00004236"/>
    </source>
</evidence>
<organism evidence="7 8">
    <name type="scientific">Vibrio hepatarius</name>
    <dbReference type="NCBI Taxonomy" id="171383"/>
    <lineage>
        <taxon>Bacteria</taxon>
        <taxon>Pseudomonadati</taxon>
        <taxon>Pseudomonadota</taxon>
        <taxon>Gammaproteobacteria</taxon>
        <taxon>Vibrionales</taxon>
        <taxon>Vibrionaceae</taxon>
        <taxon>Vibrio</taxon>
        <taxon>Vibrio oreintalis group</taxon>
    </lineage>
</organism>
<dbReference type="Gene3D" id="3.90.550.10">
    <property type="entry name" value="Spore Coat Polysaccharide Biosynthesis Protein SpsA, Chain A"/>
    <property type="match status" value="1"/>
</dbReference>
<feature type="transmembrane region" description="Helical" evidence="6">
    <location>
        <begin position="426"/>
        <end position="444"/>
    </location>
</feature>
<feature type="transmembrane region" description="Helical" evidence="6">
    <location>
        <begin position="49"/>
        <end position="70"/>
    </location>
</feature>
<dbReference type="GO" id="GO:0030213">
    <property type="term" value="P:hyaluronan biosynthetic process"/>
    <property type="evidence" value="ECO:0007669"/>
    <property type="project" value="TreeGrafter"/>
</dbReference>
<dbReference type="Proteomes" id="UP000037530">
    <property type="component" value="Unassembled WGS sequence"/>
</dbReference>
<evidence type="ECO:0000256" key="6">
    <source>
        <dbReference type="SAM" id="Phobius"/>
    </source>
</evidence>
<gene>
    <name evidence="7" type="ORF">AKJ31_03885</name>
</gene>
<feature type="transmembrane region" description="Helical" evidence="6">
    <location>
        <begin position="12"/>
        <end position="29"/>
    </location>
</feature>
<dbReference type="InterPro" id="IPR029044">
    <property type="entry name" value="Nucleotide-diphossugar_trans"/>
</dbReference>
<evidence type="ECO:0000313" key="7">
    <source>
        <dbReference type="EMBL" id="KOO09504.1"/>
    </source>
</evidence>
<keyword evidence="2" id="KW-1003">Cell membrane</keyword>
<dbReference type="RefSeq" id="WP_053407765.1">
    <property type="nucleotide sequence ID" value="NZ_LHPI01000001.1"/>
</dbReference>
<comment type="caution">
    <text evidence="7">The sequence shown here is derived from an EMBL/GenBank/DDBJ whole genome shotgun (WGS) entry which is preliminary data.</text>
</comment>
<evidence type="ECO:0000313" key="8">
    <source>
        <dbReference type="Proteomes" id="UP000037530"/>
    </source>
</evidence>
<keyword evidence="3" id="KW-0328">Glycosyltransferase</keyword>
<dbReference type="PANTHER" id="PTHR22913">
    <property type="entry name" value="HYALURONAN SYNTHASE"/>
    <property type="match status" value="1"/>
</dbReference>
<evidence type="ECO:0000256" key="5">
    <source>
        <dbReference type="ARBA" id="ARBA00023136"/>
    </source>
</evidence>
<accession>A0A0M0I5C9</accession>
<keyword evidence="4 7" id="KW-0808">Transferase</keyword>
<dbReference type="SUPFAM" id="SSF53448">
    <property type="entry name" value="Nucleotide-diphospho-sugar transferases"/>
    <property type="match status" value="1"/>
</dbReference>
<dbReference type="EMBL" id="LHPI01000001">
    <property type="protein sequence ID" value="KOO09504.1"/>
    <property type="molecule type" value="Genomic_DNA"/>
</dbReference>
<feature type="transmembrane region" description="Helical" evidence="6">
    <location>
        <begin position="472"/>
        <end position="492"/>
    </location>
</feature>
<dbReference type="AlphaFoldDB" id="A0A0M0I5C9"/>
<dbReference type="STRING" id="171383.AKJ31_03885"/>
<evidence type="ECO:0000256" key="4">
    <source>
        <dbReference type="ARBA" id="ARBA00022679"/>
    </source>
</evidence>